<dbReference type="EMBL" id="JACHFN010000005">
    <property type="protein sequence ID" value="MBB5234230.1"/>
    <property type="molecule type" value="Genomic_DNA"/>
</dbReference>
<sequence length="320" mass="34762">MRIHAAPARLRSGVHSPSLVEFGQLCLEADCTPARDPEPDETPRAYVEEALLVPLRRLKLPCHFGVFADQEDLIAYVNLDDEKHETVSLAGAARAWGHPFVAGLLPHLHAVARPVMPVISPFDAGDHLLGMYGNFTMPGEQQEIVEGLAEWYGVEGEDADALQTALEAQGRPTPRTLLREFGPFLSVPATLEGLAAQAAGLPGRALAVVRRLQQAEAVAARLHPVSPDDWPDSMSAPYSLDGEDPVVVLLTTTPAGSQDLGWVEHAFHSLQAQMNEAGARPLHAWDLHRPEQRRAAAAYLRHAPELARHVRAILADLRAA</sequence>
<evidence type="ECO:0000313" key="1">
    <source>
        <dbReference type="EMBL" id="MBB5234230.1"/>
    </source>
</evidence>
<reference evidence="1 2" key="1">
    <citation type="submission" date="2020-08" db="EMBL/GenBank/DDBJ databases">
        <title>Genomic Encyclopedia of Type Strains, Phase IV (KMG-IV): sequencing the most valuable type-strain genomes for metagenomic binning, comparative biology and taxonomic classification.</title>
        <authorList>
            <person name="Goeker M."/>
        </authorList>
    </citation>
    <scope>NUCLEOTIDE SEQUENCE [LARGE SCALE GENOMIC DNA]</scope>
    <source>
        <strain evidence="1 2">DSM 101791</strain>
    </source>
</reference>
<comment type="caution">
    <text evidence="1">The sequence shown here is derived from an EMBL/GenBank/DDBJ whole genome shotgun (WGS) entry which is preliminary data.</text>
</comment>
<keyword evidence="2" id="KW-1185">Reference proteome</keyword>
<accession>A0A7W8LQ48</accession>
<protein>
    <submittedName>
        <fullName evidence="1">Uncharacterized protein</fullName>
    </submittedName>
</protein>
<organism evidence="1 2">
    <name type="scientific">Deinococcus budaensis</name>
    <dbReference type="NCBI Taxonomy" id="1665626"/>
    <lineage>
        <taxon>Bacteria</taxon>
        <taxon>Thermotogati</taxon>
        <taxon>Deinococcota</taxon>
        <taxon>Deinococci</taxon>
        <taxon>Deinococcales</taxon>
        <taxon>Deinococcaceae</taxon>
        <taxon>Deinococcus</taxon>
    </lineage>
</organism>
<name>A0A7W8LQ48_9DEIO</name>
<dbReference type="AlphaFoldDB" id="A0A7W8LQ48"/>
<dbReference type="Proteomes" id="UP000525389">
    <property type="component" value="Unassembled WGS sequence"/>
</dbReference>
<gene>
    <name evidence="1" type="ORF">HNQ09_001668</name>
</gene>
<evidence type="ECO:0000313" key="2">
    <source>
        <dbReference type="Proteomes" id="UP000525389"/>
    </source>
</evidence>
<dbReference type="RefSeq" id="WP_184027803.1">
    <property type="nucleotide sequence ID" value="NZ_JACHFN010000005.1"/>
</dbReference>
<proteinExistence type="predicted"/>